<dbReference type="Gene3D" id="3.20.20.80">
    <property type="entry name" value="Glycosidases"/>
    <property type="match status" value="1"/>
</dbReference>
<dbReference type="PRINTS" id="PR00131">
    <property type="entry name" value="GLHYDRLASE1"/>
</dbReference>
<keyword evidence="2" id="KW-0378">Hydrolase</keyword>
<evidence type="ECO:0000256" key="1">
    <source>
        <dbReference type="ARBA" id="ARBA00010838"/>
    </source>
</evidence>
<evidence type="ECO:0000256" key="2">
    <source>
        <dbReference type="ARBA" id="ARBA00022801"/>
    </source>
</evidence>
<dbReference type="EMBL" id="JAQMWT010000379">
    <property type="protein sequence ID" value="KAJ8602452.1"/>
    <property type="molecule type" value="Genomic_DNA"/>
</dbReference>
<evidence type="ECO:0000256" key="6">
    <source>
        <dbReference type="SAM" id="Phobius"/>
    </source>
</evidence>
<feature type="transmembrane region" description="Helical" evidence="6">
    <location>
        <begin position="526"/>
        <end position="547"/>
    </location>
</feature>
<dbReference type="PANTHER" id="PTHR10353">
    <property type="entry name" value="GLYCOSYL HYDROLASE"/>
    <property type="match status" value="1"/>
</dbReference>
<keyword evidence="8" id="KW-1185">Reference proteome</keyword>
<sequence length="584" mass="65150">VLALPDGLQRFPADFAWGSATAAYQIEGGAKADGRGPSIWDTFSHTPFKTYKNQTGDIADDHYHRREFAEDIALMKSLGLKHYRLSLSWSRLLPKGRGSTFNQAGLNFYMAIFRLLSDSGIEPLVTLYHWDLPQALEDAYGGWRSQDVVEDFADFADMAFDAFGTYVKSWLTFNEALTFIGEGYGDGVHARSSSLPERSSAPGRCSDRRRCAEGDSNLEPVIAAHNVLLAHAAAVGKFRRRFAGQPRYEIGTTNCGHMTYPLRESDTERNQEFMEGQFGWFFDPVVYGDYPESMKRRVGDAMPAFTPEQSAALRGSVDFLGVNYYTARWIAVPDKIHRPSPSANGIPFLNAMFTMTAYDDNRVAIGPRAGSEWLYVVPEGIHDVLVWINNRYPTNPLTGSPYDLRITENGLAMPFRLELSVSDALNDTFRVDFFRSHIEEVARAIAEGVRVTAYYAWSLLDNFEWADGYSKRFGIVYVDYETQTRTAKLSAWWYSALMEAHAATHRLGPVAPRGSPPAAFASKHTAALAAPLVLFASVAMLAILALARRPQSSLPNTRVELPSCPPPTPVAQSRFASHRYNRIP</sequence>
<keyword evidence="6" id="KW-0812">Transmembrane</keyword>
<evidence type="ECO:0000256" key="3">
    <source>
        <dbReference type="ARBA" id="ARBA00023295"/>
    </source>
</evidence>
<reference evidence="7" key="1">
    <citation type="submission" date="2023-01" db="EMBL/GenBank/DDBJ databases">
        <title>Metagenome sequencing of chrysophaentin producing Chrysophaeum taylorii.</title>
        <authorList>
            <person name="Davison J."/>
            <person name="Bewley C."/>
        </authorList>
    </citation>
    <scope>NUCLEOTIDE SEQUENCE</scope>
    <source>
        <strain evidence="7">NIES-1699</strain>
    </source>
</reference>
<dbReference type="AlphaFoldDB" id="A0AAD7UDD9"/>
<dbReference type="GO" id="GO:0005975">
    <property type="term" value="P:carbohydrate metabolic process"/>
    <property type="evidence" value="ECO:0007669"/>
    <property type="project" value="InterPro"/>
</dbReference>
<comment type="caution">
    <text evidence="7">The sequence shown here is derived from an EMBL/GenBank/DDBJ whole genome shotgun (WGS) entry which is preliminary data.</text>
</comment>
<dbReference type="FunFam" id="3.20.20.80:FF:000041">
    <property type="entry name" value="Beta-glucosidase 7"/>
    <property type="match status" value="1"/>
</dbReference>
<dbReference type="Proteomes" id="UP001230188">
    <property type="component" value="Unassembled WGS sequence"/>
</dbReference>
<evidence type="ECO:0000313" key="8">
    <source>
        <dbReference type="Proteomes" id="UP001230188"/>
    </source>
</evidence>
<dbReference type="PROSITE" id="PS00653">
    <property type="entry name" value="GLYCOSYL_HYDROL_F1_2"/>
    <property type="match status" value="1"/>
</dbReference>
<protein>
    <recommendedName>
        <fullName evidence="9">Beta-glucosidase</fullName>
    </recommendedName>
</protein>
<keyword evidence="6" id="KW-1133">Transmembrane helix</keyword>
<gene>
    <name evidence="7" type="ORF">CTAYLR_001281</name>
</gene>
<organism evidence="7 8">
    <name type="scientific">Chrysophaeum taylorii</name>
    <dbReference type="NCBI Taxonomy" id="2483200"/>
    <lineage>
        <taxon>Eukaryota</taxon>
        <taxon>Sar</taxon>
        <taxon>Stramenopiles</taxon>
        <taxon>Ochrophyta</taxon>
        <taxon>Pelagophyceae</taxon>
        <taxon>Pelagomonadales</taxon>
        <taxon>Pelagomonadaceae</taxon>
        <taxon>Chrysophaeum</taxon>
    </lineage>
</organism>
<keyword evidence="3" id="KW-0326">Glycosidase</keyword>
<dbReference type="GO" id="GO:0008422">
    <property type="term" value="F:beta-glucosidase activity"/>
    <property type="evidence" value="ECO:0007669"/>
    <property type="project" value="TreeGrafter"/>
</dbReference>
<evidence type="ECO:0000256" key="4">
    <source>
        <dbReference type="RuleBase" id="RU003690"/>
    </source>
</evidence>
<evidence type="ECO:0008006" key="9">
    <source>
        <dbReference type="Google" id="ProtNLM"/>
    </source>
</evidence>
<dbReference type="InterPro" id="IPR017853">
    <property type="entry name" value="GH"/>
</dbReference>
<evidence type="ECO:0000313" key="7">
    <source>
        <dbReference type="EMBL" id="KAJ8602452.1"/>
    </source>
</evidence>
<dbReference type="InterPro" id="IPR001360">
    <property type="entry name" value="Glyco_hydro_1"/>
</dbReference>
<name>A0AAD7UDD9_9STRA</name>
<evidence type="ECO:0000256" key="5">
    <source>
        <dbReference type="SAM" id="MobiDB-lite"/>
    </source>
</evidence>
<dbReference type="Pfam" id="PF00232">
    <property type="entry name" value="Glyco_hydro_1"/>
    <property type="match status" value="1"/>
</dbReference>
<dbReference type="InterPro" id="IPR033132">
    <property type="entry name" value="GH_1_N_CS"/>
</dbReference>
<dbReference type="PANTHER" id="PTHR10353:SF36">
    <property type="entry name" value="LP05116P"/>
    <property type="match status" value="1"/>
</dbReference>
<proteinExistence type="inferred from homology"/>
<comment type="similarity">
    <text evidence="1 4">Belongs to the glycosyl hydrolase 1 family.</text>
</comment>
<dbReference type="SUPFAM" id="SSF51445">
    <property type="entry name" value="(Trans)glycosidases"/>
    <property type="match status" value="1"/>
</dbReference>
<accession>A0AAD7UDD9</accession>
<feature type="non-terminal residue" evidence="7">
    <location>
        <position position="1"/>
    </location>
</feature>
<feature type="region of interest" description="Disordered" evidence="5">
    <location>
        <begin position="555"/>
        <end position="584"/>
    </location>
</feature>
<keyword evidence="6" id="KW-0472">Membrane</keyword>